<evidence type="ECO:0000313" key="11">
    <source>
        <dbReference type="Proteomes" id="UP000663720"/>
    </source>
</evidence>
<dbReference type="InterPro" id="IPR003661">
    <property type="entry name" value="HisK_dim/P_dom"/>
</dbReference>
<keyword evidence="5 10" id="KW-0418">Kinase</keyword>
<evidence type="ECO:0000256" key="5">
    <source>
        <dbReference type="ARBA" id="ARBA00022777"/>
    </source>
</evidence>
<dbReference type="Pfam" id="PF10114">
    <property type="entry name" value="PocR"/>
    <property type="match status" value="1"/>
</dbReference>
<comment type="catalytic activity">
    <reaction evidence="1">
        <text>ATP + protein L-histidine = ADP + protein N-phospho-L-histidine.</text>
        <dbReference type="EC" id="2.7.13.3"/>
    </reaction>
</comment>
<dbReference type="Pfam" id="PF08447">
    <property type="entry name" value="PAS_3"/>
    <property type="match status" value="2"/>
</dbReference>
<dbReference type="InterPro" id="IPR035965">
    <property type="entry name" value="PAS-like_dom_sf"/>
</dbReference>
<dbReference type="InterPro" id="IPR001610">
    <property type="entry name" value="PAC"/>
</dbReference>
<gene>
    <name evidence="10" type="ORF">dnl_29110</name>
</gene>
<evidence type="ECO:0000256" key="4">
    <source>
        <dbReference type="ARBA" id="ARBA00022679"/>
    </source>
</evidence>
<dbReference type="CDD" id="cd00130">
    <property type="entry name" value="PAS"/>
    <property type="match status" value="2"/>
</dbReference>
<dbReference type="Pfam" id="PF13426">
    <property type="entry name" value="PAS_9"/>
    <property type="match status" value="1"/>
</dbReference>
<evidence type="ECO:0000259" key="9">
    <source>
        <dbReference type="PROSITE" id="PS50113"/>
    </source>
</evidence>
<name>A0A975B811_9BACT</name>
<dbReference type="FunFam" id="3.30.565.10:FF:000006">
    <property type="entry name" value="Sensor histidine kinase WalK"/>
    <property type="match status" value="1"/>
</dbReference>
<dbReference type="PROSITE" id="PS50112">
    <property type="entry name" value="PAS"/>
    <property type="match status" value="2"/>
</dbReference>
<organism evidence="10 11">
    <name type="scientific">Desulfonema limicola</name>
    <dbReference type="NCBI Taxonomy" id="45656"/>
    <lineage>
        <taxon>Bacteria</taxon>
        <taxon>Pseudomonadati</taxon>
        <taxon>Thermodesulfobacteriota</taxon>
        <taxon>Desulfobacteria</taxon>
        <taxon>Desulfobacterales</taxon>
        <taxon>Desulfococcaceae</taxon>
        <taxon>Desulfonema</taxon>
    </lineage>
</organism>
<dbReference type="PROSITE" id="PS50109">
    <property type="entry name" value="HIS_KIN"/>
    <property type="match status" value="1"/>
</dbReference>
<keyword evidence="4" id="KW-0808">Transferase</keyword>
<dbReference type="EMBL" id="CP061799">
    <property type="protein sequence ID" value="QTA80602.1"/>
    <property type="molecule type" value="Genomic_DNA"/>
</dbReference>
<feature type="domain" description="PAS" evidence="8">
    <location>
        <begin position="339"/>
        <end position="411"/>
    </location>
</feature>
<dbReference type="SUPFAM" id="SSF55785">
    <property type="entry name" value="PYP-like sensor domain (PAS domain)"/>
    <property type="match status" value="3"/>
</dbReference>
<dbReference type="InterPro" id="IPR013655">
    <property type="entry name" value="PAS_fold_3"/>
</dbReference>
<dbReference type="RefSeq" id="WP_207692235.1">
    <property type="nucleotide sequence ID" value="NZ_CP061799.1"/>
</dbReference>
<dbReference type="EC" id="2.7.13.3" evidence="2"/>
<dbReference type="AlphaFoldDB" id="A0A975B811"/>
<evidence type="ECO:0000256" key="1">
    <source>
        <dbReference type="ARBA" id="ARBA00000085"/>
    </source>
</evidence>
<dbReference type="Proteomes" id="UP000663720">
    <property type="component" value="Chromosome"/>
</dbReference>
<dbReference type="InterPro" id="IPR000014">
    <property type="entry name" value="PAS"/>
</dbReference>
<dbReference type="SMART" id="SM00086">
    <property type="entry name" value="PAC"/>
    <property type="match status" value="2"/>
</dbReference>
<dbReference type="SUPFAM" id="SSF47384">
    <property type="entry name" value="Homodimeric domain of signal transducing histidine kinase"/>
    <property type="match status" value="1"/>
</dbReference>
<evidence type="ECO:0000256" key="2">
    <source>
        <dbReference type="ARBA" id="ARBA00012438"/>
    </source>
</evidence>
<dbReference type="InterPro" id="IPR052162">
    <property type="entry name" value="Sensor_kinase/Photoreceptor"/>
</dbReference>
<dbReference type="PROSITE" id="PS50113">
    <property type="entry name" value="PAC"/>
    <property type="match status" value="1"/>
</dbReference>
<dbReference type="SMART" id="SM00091">
    <property type="entry name" value="PAS"/>
    <property type="match status" value="2"/>
</dbReference>
<dbReference type="InterPro" id="IPR018771">
    <property type="entry name" value="PocR_dom"/>
</dbReference>
<dbReference type="PANTHER" id="PTHR43304">
    <property type="entry name" value="PHYTOCHROME-LIKE PROTEIN CPH1"/>
    <property type="match status" value="1"/>
</dbReference>
<dbReference type="Gene3D" id="1.10.287.130">
    <property type="match status" value="1"/>
</dbReference>
<dbReference type="Gene3D" id="3.30.565.10">
    <property type="entry name" value="Histidine kinase-like ATPase, C-terminal domain"/>
    <property type="match status" value="1"/>
</dbReference>
<reference evidence="10" key="1">
    <citation type="journal article" date="2021" name="Microb. Physiol.">
        <title>Proteogenomic Insights into the Physiology of Marine, Sulfate-Reducing, Filamentous Desulfonema limicola and Desulfonema magnum.</title>
        <authorList>
            <person name="Schnaars V."/>
            <person name="Wohlbrand L."/>
            <person name="Scheve S."/>
            <person name="Hinrichs C."/>
            <person name="Reinhardt R."/>
            <person name="Rabus R."/>
        </authorList>
    </citation>
    <scope>NUCLEOTIDE SEQUENCE</scope>
    <source>
        <strain evidence="10">5ac10</strain>
    </source>
</reference>
<dbReference type="NCBIfam" id="TIGR00229">
    <property type="entry name" value="sensory_box"/>
    <property type="match status" value="2"/>
</dbReference>
<dbReference type="InterPro" id="IPR036890">
    <property type="entry name" value="HATPase_C_sf"/>
</dbReference>
<evidence type="ECO:0000256" key="6">
    <source>
        <dbReference type="SAM" id="Coils"/>
    </source>
</evidence>
<dbReference type="SMART" id="SM00387">
    <property type="entry name" value="HATPase_c"/>
    <property type="match status" value="1"/>
</dbReference>
<dbReference type="PANTHER" id="PTHR43304:SF1">
    <property type="entry name" value="PAC DOMAIN-CONTAINING PROTEIN"/>
    <property type="match status" value="1"/>
</dbReference>
<dbReference type="SMART" id="SM00388">
    <property type="entry name" value="HisKA"/>
    <property type="match status" value="1"/>
</dbReference>
<dbReference type="GO" id="GO:0000155">
    <property type="term" value="F:phosphorelay sensor kinase activity"/>
    <property type="evidence" value="ECO:0007669"/>
    <property type="project" value="InterPro"/>
</dbReference>
<evidence type="ECO:0000259" key="8">
    <source>
        <dbReference type="PROSITE" id="PS50112"/>
    </source>
</evidence>
<dbReference type="Pfam" id="PF00512">
    <property type="entry name" value="HisKA"/>
    <property type="match status" value="1"/>
</dbReference>
<evidence type="ECO:0000313" key="10">
    <source>
        <dbReference type="EMBL" id="QTA80602.1"/>
    </source>
</evidence>
<evidence type="ECO:0000259" key="7">
    <source>
        <dbReference type="PROSITE" id="PS50109"/>
    </source>
</evidence>
<protein>
    <recommendedName>
        <fullName evidence="2">histidine kinase</fullName>
        <ecNumber evidence="2">2.7.13.3</ecNumber>
    </recommendedName>
</protein>
<proteinExistence type="predicted"/>
<dbReference type="Gene3D" id="3.30.450.20">
    <property type="entry name" value="PAS domain"/>
    <property type="match status" value="3"/>
</dbReference>
<dbReference type="InterPro" id="IPR036097">
    <property type="entry name" value="HisK_dim/P_sf"/>
</dbReference>
<keyword evidence="6" id="KW-0175">Coiled coil</keyword>
<evidence type="ECO:0000256" key="3">
    <source>
        <dbReference type="ARBA" id="ARBA00022553"/>
    </source>
</evidence>
<dbReference type="PRINTS" id="PR00344">
    <property type="entry name" value="BCTRLSENSOR"/>
</dbReference>
<feature type="coiled-coil region" evidence="6">
    <location>
        <begin position="174"/>
        <end position="226"/>
    </location>
</feature>
<accession>A0A975B811</accession>
<feature type="domain" description="PAC" evidence="9">
    <location>
        <begin position="413"/>
        <end position="464"/>
    </location>
</feature>
<dbReference type="InterPro" id="IPR003594">
    <property type="entry name" value="HATPase_dom"/>
</dbReference>
<dbReference type="InterPro" id="IPR005467">
    <property type="entry name" value="His_kinase_dom"/>
</dbReference>
<feature type="domain" description="Histidine kinase" evidence="7">
    <location>
        <begin position="598"/>
        <end position="811"/>
    </location>
</feature>
<dbReference type="CDD" id="cd00082">
    <property type="entry name" value="HisKA"/>
    <property type="match status" value="1"/>
</dbReference>
<keyword evidence="11" id="KW-1185">Reference proteome</keyword>
<dbReference type="InterPro" id="IPR000700">
    <property type="entry name" value="PAS-assoc_C"/>
</dbReference>
<keyword evidence="3" id="KW-0597">Phosphoprotein</keyword>
<feature type="domain" description="PAS" evidence="8">
    <location>
        <begin position="458"/>
        <end position="528"/>
    </location>
</feature>
<dbReference type="InterPro" id="IPR004358">
    <property type="entry name" value="Sig_transdc_His_kin-like_C"/>
</dbReference>
<dbReference type="KEGG" id="dli:dnl_29110"/>
<sequence>MINLREILNIKKLQTITDIFYSATGISSSIITIKGDVLTGSGWQDACTQFHRKNKETLEACQKSDTLIRDGLLREKSVIYKCPHGLIDAAAPIIVKGQHIANYFIGQFLFHKPDSEELIFFEKQAERYGFDKKAYLEAISRIPIIHEDRIDSILEYLSKFAELTAESGYTNLQNQQYAKELKNSHDRLEQLVLERTQLLREKNQELEKEIEQRKQAERILETERLKIFNLLNSLPAFICLQRPDYSISFVNEKFKNLFGSDLSLPCYKLIQNRDKPCKPCPSFEVFKTRSSIEWELNTGSKTYQVYDYPFYDLNNELLLLEMGIDITDRKNAENQLKESEEQYKKLINGSPDILYRFSKEKGGCYVSARVEDVLGYDAEYIIKNPLIWYNSIHPDDKDMVDKATLEFWEGKHFKIEYRIKDINGKWHWLYDRSIGRRTQGKDTIIEGLAMDITDRRMAEERFTTFFSMISDIFCIADINGYFRLINPAAQKILGYTEEELLSKPFMEFVYPDDIEKTQKIVNEQLAQGMTVINFKNRYICKDKSVKWLEWTSHPIKNQGITYAVARDCTRRMKSVKTLKAAMMELERSNTELEQFAYIASHDLQEPLRAIVGFLQLLQDRYNNRLDEKGHHYIDRTVKAAHRMQTLINDILTLSRVNTRGEPFVVEDLNSVMERTLEDLEPTVRNADAKISYTKMPCTAVDSSQIQSLLQNLIQNAIKYAGKKKPVIQISCREDETMYYFSVKDNGIGIDPKFHERIFLVFQRLHTRKEYQGTGLGLALCKKIVERHGGTIWVESESGKGAIFYFTLPKKMDIL</sequence>
<dbReference type="SUPFAM" id="SSF55874">
    <property type="entry name" value="ATPase domain of HSP90 chaperone/DNA topoisomerase II/histidine kinase"/>
    <property type="match status" value="1"/>
</dbReference>
<dbReference type="Pfam" id="PF02518">
    <property type="entry name" value="HATPase_c"/>
    <property type="match status" value="1"/>
</dbReference>